<evidence type="ECO:0000256" key="3">
    <source>
        <dbReference type="ARBA" id="ARBA00022946"/>
    </source>
</evidence>
<keyword evidence="6" id="KW-0496">Mitochondrion</keyword>
<dbReference type="GO" id="GO:0006412">
    <property type="term" value="P:translation"/>
    <property type="evidence" value="ECO:0007669"/>
    <property type="project" value="InterPro"/>
</dbReference>
<evidence type="ECO:0000256" key="4">
    <source>
        <dbReference type="ARBA" id="ARBA00023004"/>
    </source>
</evidence>
<dbReference type="Pfam" id="PF09243">
    <property type="entry name" value="Rsm22"/>
    <property type="match status" value="2"/>
</dbReference>
<dbReference type="GO" id="GO:0046872">
    <property type="term" value="F:metal ion binding"/>
    <property type="evidence" value="ECO:0007669"/>
    <property type="project" value="UniProtKB-KW"/>
</dbReference>
<evidence type="ECO:0000256" key="2">
    <source>
        <dbReference type="ARBA" id="ARBA00022723"/>
    </source>
</evidence>
<dbReference type="OrthoDB" id="421327at2759"/>
<dbReference type="SUPFAM" id="SSF53335">
    <property type="entry name" value="S-adenosyl-L-methionine-dependent methyltransferases"/>
    <property type="match status" value="1"/>
</dbReference>
<gene>
    <name evidence="8" type="ORF">AGERDE_LOCUS1493</name>
</gene>
<dbReference type="Proteomes" id="UP000789831">
    <property type="component" value="Unassembled WGS sequence"/>
</dbReference>
<keyword evidence="9" id="KW-1185">Reference proteome</keyword>
<accession>A0A9N8YR37</accession>
<dbReference type="AlphaFoldDB" id="A0A9N8YR37"/>
<keyword evidence="2" id="KW-0479">Metal-binding</keyword>
<dbReference type="GO" id="GO:0005763">
    <property type="term" value="C:mitochondrial small ribosomal subunit"/>
    <property type="evidence" value="ECO:0007669"/>
    <property type="project" value="TreeGrafter"/>
</dbReference>
<protein>
    <submittedName>
        <fullName evidence="8">11401_t:CDS:1</fullName>
    </submittedName>
</protein>
<organism evidence="8 9">
    <name type="scientific">Ambispora gerdemannii</name>
    <dbReference type="NCBI Taxonomy" id="144530"/>
    <lineage>
        <taxon>Eukaryota</taxon>
        <taxon>Fungi</taxon>
        <taxon>Fungi incertae sedis</taxon>
        <taxon>Mucoromycota</taxon>
        <taxon>Glomeromycotina</taxon>
        <taxon>Glomeromycetes</taxon>
        <taxon>Archaeosporales</taxon>
        <taxon>Ambisporaceae</taxon>
        <taxon>Ambispora</taxon>
    </lineage>
</organism>
<dbReference type="InterPro" id="IPR029063">
    <property type="entry name" value="SAM-dependent_MTases_sf"/>
</dbReference>
<dbReference type="PANTHER" id="PTHR13184">
    <property type="entry name" value="37S RIBOSOMAL PROTEIN S22"/>
    <property type="match status" value="1"/>
</dbReference>
<comment type="caution">
    <text evidence="8">The sequence shown here is derived from an EMBL/GenBank/DDBJ whole genome shotgun (WGS) entry which is preliminary data.</text>
</comment>
<dbReference type="EMBL" id="CAJVPL010000103">
    <property type="protein sequence ID" value="CAG8447185.1"/>
    <property type="molecule type" value="Genomic_DNA"/>
</dbReference>
<proteinExistence type="predicted"/>
<comment type="function">
    <text evidence="7">Mitochondrial ribosome (mitoribosome) assembly factor. Binds at the interface of the head and body domains of the mitochondrial small ribosomal subunit (mt-SSU), occluding the mRNA channel and preventing compaction of the head domain towards the body. Probable inactive methyltransferase: retains the characteristic folding and ability to bind S-adenosyl-L-methionine, but it probably lost its methyltransferase activity.</text>
</comment>
<dbReference type="GO" id="GO:0003735">
    <property type="term" value="F:structural constituent of ribosome"/>
    <property type="evidence" value="ECO:0007669"/>
    <property type="project" value="TreeGrafter"/>
</dbReference>
<dbReference type="GO" id="GO:0008168">
    <property type="term" value="F:methyltransferase activity"/>
    <property type="evidence" value="ECO:0007669"/>
    <property type="project" value="InterPro"/>
</dbReference>
<name>A0A9N8YR37_9GLOM</name>
<evidence type="ECO:0000313" key="9">
    <source>
        <dbReference type="Proteomes" id="UP000789831"/>
    </source>
</evidence>
<keyword evidence="4" id="KW-0408">Iron</keyword>
<dbReference type="GO" id="GO:0051536">
    <property type="term" value="F:iron-sulfur cluster binding"/>
    <property type="evidence" value="ECO:0007669"/>
    <property type="project" value="UniProtKB-KW"/>
</dbReference>
<keyword evidence="5" id="KW-0411">Iron-sulfur</keyword>
<evidence type="ECO:0000256" key="7">
    <source>
        <dbReference type="ARBA" id="ARBA00045681"/>
    </source>
</evidence>
<dbReference type="PANTHER" id="PTHR13184:SF5">
    <property type="entry name" value="METHYLTRANSFERASE-LIKE PROTEIN 17, MITOCHONDRIAL"/>
    <property type="match status" value="1"/>
</dbReference>
<comment type="subcellular location">
    <subcellularLocation>
        <location evidence="1">Mitochondrion</location>
    </subcellularLocation>
</comment>
<reference evidence="8" key="1">
    <citation type="submission" date="2021-06" db="EMBL/GenBank/DDBJ databases">
        <authorList>
            <person name="Kallberg Y."/>
            <person name="Tangrot J."/>
            <person name="Rosling A."/>
        </authorList>
    </citation>
    <scope>NUCLEOTIDE SEQUENCE</scope>
    <source>
        <strain evidence="8">MT106</strain>
    </source>
</reference>
<evidence type="ECO:0000256" key="6">
    <source>
        <dbReference type="ARBA" id="ARBA00023128"/>
    </source>
</evidence>
<dbReference type="InterPro" id="IPR015324">
    <property type="entry name" value="Ribosomal_Rsm22-like"/>
</dbReference>
<dbReference type="InterPro" id="IPR052571">
    <property type="entry name" value="Mt_RNA_Methyltransferase"/>
</dbReference>
<evidence type="ECO:0000313" key="8">
    <source>
        <dbReference type="EMBL" id="CAG8447185.1"/>
    </source>
</evidence>
<sequence length="551" mass="62645">MFLSFPKLLKSNNILPSISLSLSYKILIKSPHHHTRLKLCRFFTNDPPELEFDDKALTQLLKYDRSLIRVDALRIYDSLRSTTGLVQNIEKSLYKDPLYGPCKSAVRTFKIAAKESPLKPHLIDYGTRESMAYLVGYMPIAYGPIFNVLVELQRRVPDFKPKRVLDFGTGPGTAIWATQQVWESDPEMFVGIDKSHSMLAIANSLLSMRPATDKPQKFVFRRSFEYNPAETKYDLVISAFSLNELSENTRKLMLDSMWKKTRDILVLIERGTPAGFDTIAKARQKILQESNNQLVVVGQSNSPSSSSIVERDATINESKEITDPANESTKVLNGAHVIAPCPHDGICPLVTSRNWCHFSQRIQRPSYLMKTKKAKSNLEDSMYSYVILRKGIRPEYNFSRHLSDPTSTLHSHELKDNAYHWSRLILPPMKRKGHIVMDVCHKKGVIERCNIPKSQGKIEYRDAKKSMWGDLFPHPPKNPGVQRLGVITSGDRDADEREMLAMKRKGGAKVLEGKKQQQQLLKAIESKDDGDHGLISNQVNNKSLKKLKQIN</sequence>
<evidence type="ECO:0000256" key="5">
    <source>
        <dbReference type="ARBA" id="ARBA00023014"/>
    </source>
</evidence>
<dbReference type="Gene3D" id="3.40.50.150">
    <property type="entry name" value="Vaccinia Virus protein VP39"/>
    <property type="match status" value="1"/>
</dbReference>
<evidence type="ECO:0000256" key="1">
    <source>
        <dbReference type="ARBA" id="ARBA00004173"/>
    </source>
</evidence>
<keyword evidence="3" id="KW-0809">Transit peptide</keyword>